<evidence type="ECO:0000313" key="2">
    <source>
        <dbReference type="Proteomes" id="UP001597187"/>
    </source>
</evidence>
<evidence type="ECO:0000313" key="1">
    <source>
        <dbReference type="EMBL" id="MFD1512285.1"/>
    </source>
</evidence>
<organism evidence="1 2">
    <name type="scientific">Halomarina rubra</name>
    <dbReference type="NCBI Taxonomy" id="2071873"/>
    <lineage>
        <taxon>Archaea</taxon>
        <taxon>Methanobacteriati</taxon>
        <taxon>Methanobacteriota</taxon>
        <taxon>Stenosarchaea group</taxon>
        <taxon>Halobacteria</taxon>
        <taxon>Halobacteriales</taxon>
        <taxon>Natronomonadaceae</taxon>
        <taxon>Halomarina</taxon>
    </lineage>
</organism>
<sequence length="93" mass="10012">MPDPTAVKRSLARLAAGPPDDRTVLATARRARTDLDTAAAFVATGGVERLRRAVERTGTGRESLDAFERYRAACQFHPAHAIDIPTGPKDTPD</sequence>
<accession>A0ABD6ARY2</accession>
<dbReference type="EMBL" id="JBHUDC010000002">
    <property type="protein sequence ID" value="MFD1512285.1"/>
    <property type="molecule type" value="Genomic_DNA"/>
</dbReference>
<reference evidence="1 2" key="1">
    <citation type="journal article" date="2019" name="Int. J. Syst. Evol. Microbiol.">
        <title>The Global Catalogue of Microorganisms (GCM) 10K type strain sequencing project: providing services to taxonomists for standard genome sequencing and annotation.</title>
        <authorList>
            <consortium name="The Broad Institute Genomics Platform"/>
            <consortium name="The Broad Institute Genome Sequencing Center for Infectious Disease"/>
            <person name="Wu L."/>
            <person name="Ma J."/>
        </authorList>
    </citation>
    <scope>NUCLEOTIDE SEQUENCE [LARGE SCALE GENOMIC DNA]</scope>
    <source>
        <strain evidence="1 2">CGMCC 1.12563</strain>
    </source>
</reference>
<gene>
    <name evidence="1" type="ORF">ACFSBT_03200</name>
</gene>
<keyword evidence="2" id="KW-1185">Reference proteome</keyword>
<comment type="caution">
    <text evidence="1">The sequence shown here is derived from an EMBL/GenBank/DDBJ whole genome shotgun (WGS) entry which is preliminary data.</text>
</comment>
<protein>
    <submittedName>
        <fullName evidence="1">Uncharacterized protein</fullName>
    </submittedName>
</protein>
<dbReference type="RefSeq" id="WP_250872267.1">
    <property type="nucleotide sequence ID" value="NZ_JALXFV010000002.1"/>
</dbReference>
<proteinExistence type="predicted"/>
<dbReference type="AlphaFoldDB" id="A0ABD6ARY2"/>
<dbReference type="InterPro" id="IPR058272">
    <property type="entry name" value="DUF7966"/>
</dbReference>
<dbReference type="Pfam" id="PF25920">
    <property type="entry name" value="DUF7966"/>
    <property type="match status" value="1"/>
</dbReference>
<name>A0ABD6ARY2_9EURY</name>
<dbReference type="Proteomes" id="UP001597187">
    <property type="component" value="Unassembled WGS sequence"/>
</dbReference>